<dbReference type="SUPFAM" id="SSF53335">
    <property type="entry name" value="S-adenosyl-L-methionine-dependent methyltransferases"/>
    <property type="match status" value="1"/>
</dbReference>
<evidence type="ECO:0000313" key="10">
    <source>
        <dbReference type="EMBL" id="KAK6352251.1"/>
    </source>
</evidence>
<dbReference type="GO" id="GO:0000234">
    <property type="term" value="F:phosphoethanolamine N-methyltransferase activity"/>
    <property type="evidence" value="ECO:0007669"/>
    <property type="project" value="UniProtKB-EC"/>
</dbReference>
<dbReference type="Pfam" id="PF13649">
    <property type="entry name" value="Methyltransf_25"/>
    <property type="match status" value="1"/>
</dbReference>
<evidence type="ECO:0000256" key="6">
    <source>
        <dbReference type="ARBA" id="ARBA00047619"/>
    </source>
</evidence>
<comment type="caution">
    <text evidence="10">The sequence shown here is derived from an EMBL/GenBank/DDBJ whole genome shotgun (WGS) entry which is preliminary data.</text>
</comment>
<name>A0AAV9UXA5_9PEZI</name>
<gene>
    <name evidence="10" type="ORF">TWF730_009082</name>
</gene>
<comment type="catalytic activity">
    <reaction evidence="6">
        <text>N,N-dimethylethanolamine phosphate + S-adenosyl-L-methionine = phosphocholine + S-adenosyl-L-homocysteine + H(+)</text>
        <dbReference type="Rhea" id="RHEA:25325"/>
        <dbReference type="ChEBI" id="CHEBI:15378"/>
        <dbReference type="ChEBI" id="CHEBI:57856"/>
        <dbReference type="ChEBI" id="CHEBI:58641"/>
        <dbReference type="ChEBI" id="CHEBI:59789"/>
        <dbReference type="ChEBI" id="CHEBI:295975"/>
        <dbReference type="EC" id="2.1.1.103"/>
    </reaction>
    <physiologicalReaction direction="left-to-right" evidence="6">
        <dbReference type="Rhea" id="RHEA:25326"/>
    </physiologicalReaction>
</comment>
<evidence type="ECO:0000256" key="7">
    <source>
        <dbReference type="ARBA" id="ARBA00047622"/>
    </source>
</evidence>
<dbReference type="PANTHER" id="PTHR44307">
    <property type="entry name" value="PHOSPHOETHANOLAMINE METHYLTRANSFERASE"/>
    <property type="match status" value="1"/>
</dbReference>
<evidence type="ECO:0000256" key="5">
    <source>
        <dbReference type="ARBA" id="ARBA00035674"/>
    </source>
</evidence>
<evidence type="ECO:0000259" key="9">
    <source>
        <dbReference type="Pfam" id="PF13649"/>
    </source>
</evidence>
<comment type="catalytic activity">
    <reaction evidence="8">
        <text>N-methylethanolamine phosphate + S-adenosyl-L-methionine = N,N-dimethylethanolamine phosphate + S-adenosyl-L-homocysteine + H(+)</text>
        <dbReference type="Rhea" id="RHEA:25321"/>
        <dbReference type="ChEBI" id="CHEBI:15378"/>
        <dbReference type="ChEBI" id="CHEBI:57781"/>
        <dbReference type="ChEBI" id="CHEBI:57856"/>
        <dbReference type="ChEBI" id="CHEBI:58641"/>
        <dbReference type="ChEBI" id="CHEBI:59789"/>
        <dbReference type="EC" id="2.1.1.103"/>
    </reaction>
    <physiologicalReaction direction="left-to-right" evidence="8">
        <dbReference type="Rhea" id="RHEA:25322"/>
    </physiologicalReaction>
</comment>
<feature type="domain" description="Methyltransferase" evidence="9">
    <location>
        <begin position="44"/>
        <end position="136"/>
    </location>
</feature>
<dbReference type="CDD" id="cd02440">
    <property type="entry name" value="AdoMet_MTases"/>
    <property type="match status" value="1"/>
</dbReference>
<organism evidence="10 11">
    <name type="scientific">Orbilia blumenaviensis</name>
    <dbReference type="NCBI Taxonomy" id="1796055"/>
    <lineage>
        <taxon>Eukaryota</taxon>
        <taxon>Fungi</taxon>
        <taxon>Dikarya</taxon>
        <taxon>Ascomycota</taxon>
        <taxon>Pezizomycotina</taxon>
        <taxon>Orbiliomycetes</taxon>
        <taxon>Orbiliales</taxon>
        <taxon>Orbiliaceae</taxon>
        <taxon>Orbilia</taxon>
    </lineage>
</organism>
<dbReference type="Proteomes" id="UP001373714">
    <property type="component" value="Unassembled WGS sequence"/>
</dbReference>
<sequence>MVTTQDADFYSSLGSNYETAFGHDSGLVNFVHKILAHLPPRASVLDIGCGTGKPVASTLAEAGCSVTGIDISGVMVELSRKAVPDGKFEVADMLQYEPPEGTQFDAVLSLLSLFALERKDIEKMAKNWSRWVPAGGILSVGSVAAEDCKPMVQDHHYDKDGLCARGIPFRFMGNDITLDLFTRIGWETILSQNGFEIIDTATDLFTPPRESQCDEEMHYFILARKIAA</sequence>
<dbReference type="InterPro" id="IPR041698">
    <property type="entry name" value="Methyltransf_25"/>
</dbReference>
<keyword evidence="4" id="KW-0808">Transferase</keyword>
<keyword evidence="3" id="KW-0489">Methyltransferase</keyword>
<evidence type="ECO:0000313" key="11">
    <source>
        <dbReference type="Proteomes" id="UP001373714"/>
    </source>
</evidence>
<keyword evidence="11" id="KW-1185">Reference proteome</keyword>
<evidence type="ECO:0000256" key="4">
    <source>
        <dbReference type="ARBA" id="ARBA00022679"/>
    </source>
</evidence>
<dbReference type="EMBL" id="JAVHNS010000006">
    <property type="protein sequence ID" value="KAK6352251.1"/>
    <property type="molecule type" value="Genomic_DNA"/>
</dbReference>
<proteinExistence type="predicted"/>
<dbReference type="EC" id="2.1.1.103" evidence="5"/>
<dbReference type="PANTHER" id="PTHR44307:SF2">
    <property type="entry name" value="PHOSPHOETHANOLAMINE METHYLTRANSFERASE ISOFORM X1"/>
    <property type="match status" value="1"/>
</dbReference>
<dbReference type="Gene3D" id="3.40.50.150">
    <property type="entry name" value="Vaccinia Virus protein VP39"/>
    <property type="match status" value="1"/>
</dbReference>
<comment type="catalytic activity">
    <reaction evidence="7">
        <text>phosphoethanolamine + S-adenosyl-L-methionine = N-methylethanolamine phosphate + S-adenosyl-L-homocysteine + H(+)</text>
        <dbReference type="Rhea" id="RHEA:20365"/>
        <dbReference type="ChEBI" id="CHEBI:15378"/>
        <dbReference type="ChEBI" id="CHEBI:57781"/>
        <dbReference type="ChEBI" id="CHEBI:57856"/>
        <dbReference type="ChEBI" id="CHEBI:58190"/>
        <dbReference type="ChEBI" id="CHEBI:59789"/>
        <dbReference type="EC" id="2.1.1.103"/>
    </reaction>
    <physiologicalReaction direction="left-to-right" evidence="7">
        <dbReference type="Rhea" id="RHEA:20366"/>
    </physiologicalReaction>
</comment>
<dbReference type="GO" id="GO:0032259">
    <property type="term" value="P:methylation"/>
    <property type="evidence" value="ECO:0007669"/>
    <property type="project" value="UniProtKB-KW"/>
</dbReference>
<evidence type="ECO:0000256" key="1">
    <source>
        <dbReference type="ARBA" id="ARBA00004969"/>
    </source>
</evidence>
<protein>
    <recommendedName>
        <fullName evidence="5">phosphoethanolamine N-methyltransferase</fullName>
        <ecNumber evidence="5">2.1.1.103</ecNumber>
    </recommendedName>
</protein>
<dbReference type="AlphaFoldDB" id="A0AAV9UXA5"/>
<comment type="pathway">
    <text evidence="2">Lipid metabolism.</text>
</comment>
<accession>A0AAV9UXA5</accession>
<evidence type="ECO:0000256" key="3">
    <source>
        <dbReference type="ARBA" id="ARBA00022603"/>
    </source>
</evidence>
<comment type="pathway">
    <text evidence="1">Phospholipid metabolism; phosphatidylcholine biosynthesis.</text>
</comment>
<evidence type="ECO:0000256" key="8">
    <source>
        <dbReference type="ARBA" id="ARBA00047841"/>
    </source>
</evidence>
<dbReference type="InterPro" id="IPR029063">
    <property type="entry name" value="SAM-dependent_MTases_sf"/>
</dbReference>
<reference evidence="10 11" key="1">
    <citation type="submission" date="2019-10" db="EMBL/GenBank/DDBJ databases">
        <authorList>
            <person name="Palmer J.M."/>
        </authorList>
    </citation>
    <scope>NUCLEOTIDE SEQUENCE [LARGE SCALE GENOMIC DNA]</scope>
    <source>
        <strain evidence="10 11">TWF730</strain>
    </source>
</reference>
<evidence type="ECO:0000256" key="2">
    <source>
        <dbReference type="ARBA" id="ARBA00005189"/>
    </source>
</evidence>